<reference evidence="2" key="1">
    <citation type="submission" date="2022-03" db="EMBL/GenBank/DDBJ databases">
        <authorList>
            <person name="Alioto T."/>
            <person name="Alioto T."/>
            <person name="Gomez Garrido J."/>
        </authorList>
    </citation>
    <scope>NUCLEOTIDE SEQUENCE</scope>
</reference>
<proteinExistence type="predicted"/>
<dbReference type="EMBL" id="OW240921">
    <property type="protein sequence ID" value="CAH2320520.1"/>
    <property type="molecule type" value="Genomic_DNA"/>
</dbReference>
<evidence type="ECO:0000313" key="3">
    <source>
        <dbReference type="Proteomes" id="UP001295444"/>
    </source>
</evidence>
<feature type="region of interest" description="Disordered" evidence="1">
    <location>
        <begin position="70"/>
        <end position="117"/>
    </location>
</feature>
<dbReference type="Proteomes" id="UP001295444">
    <property type="component" value="Chromosome 10"/>
</dbReference>
<dbReference type="AlphaFoldDB" id="A0AAD1WPH5"/>
<evidence type="ECO:0000313" key="2">
    <source>
        <dbReference type="EMBL" id="CAH2320520.1"/>
    </source>
</evidence>
<feature type="compositionally biased region" description="Basic and acidic residues" evidence="1">
    <location>
        <begin position="96"/>
        <end position="110"/>
    </location>
</feature>
<gene>
    <name evidence="2" type="ORF">PECUL_23A054169</name>
</gene>
<protein>
    <submittedName>
        <fullName evidence="2">Uncharacterized protein</fullName>
    </submittedName>
</protein>
<evidence type="ECO:0000256" key="1">
    <source>
        <dbReference type="SAM" id="MobiDB-lite"/>
    </source>
</evidence>
<sequence length="117" mass="12998">MPSRPRQQRLFAYRYQRAQKWKMAAGISGALFHPQIKTPGIIKETMQTSTSPVQHLGIQCSKNRLYTKNDATQMTARQHTPRGIAGPGPRSSASKPRGDNGETERDKIRDLPALGIG</sequence>
<organism evidence="2 3">
    <name type="scientific">Pelobates cultripes</name>
    <name type="common">Western spadefoot toad</name>
    <dbReference type="NCBI Taxonomy" id="61616"/>
    <lineage>
        <taxon>Eukaryota</taxon>
        <taxon>Metazoa</taxon>
        <taxon>Chordata</taxon>
        <taxon>Craniata</taxon>
        <taxon>Vertebrata</taxon>
        <taxon>Euteleostomi</taxon>
        <taxon>Amphibia</taxon>
        <taxon>Batrachia</taxon>
        <taxon>Anura</taxon>
        <taxon>Pelobatoidea</taxon>
        <taxon>Pelobatidae</taxon>
        <taxon>Pelobates</taxon>
    </lineage>
</organism>
<name>A0AAD1WPH5_PELCU</name>
<accession>A0AAD1WPH5</accession>
<keyword evidence="3" id="KW-1185">Reference proteome</keyword>